<dbReference type="PANTHER" id="PTHR11860">
    <property type="entry name" value="POLYMERIC-IMMUNOGLOBULIN RECEPTOR"/>
    <property type="match status" value="1"/>
</dbReference>
<name>A0A8C1RP12_CYPCA</name>
<dbReference type="Ensembl" id="ENSCCRT00010131174.1">
    <property type="protein sequence ID" value="ENSCCRP00010118066.1"/>
    <property type="gene ID" value="ENSCCRG00010051743.1"/>
</dbReference>
<evidence type="ECO:0000313" key="5">
    <source>
        <dbReference type="Ensembl" id="ENSCCRP00010118066.1"/>
    </source>
</evidence>
<keyword evidence="2" id="KW-0812">Transmembrane</keyword>
<keyword evidence="4" id="KW-0732">Signal</keyword>
<evidence type="ECO:0000256" key="3">
    <source>
        <dbReference type="ARBA" id="ARBA00023136"/>
    </source>
</evidence>
<sequence length="155" mass="17340">QSGMKQMILCLSGQVLCFKVIGCSGGSVMFKCMNSNQKKSYGQFKGKYFCRNRNRDCKPGISTELQHKKFILSDSQKDHFTVTIRDISAEERGVYLCGWIPLDKVHVFDDTSAGVLKVFISDLTAADEATYRCAVNTADDHLVLVLLSSCEICHR</sequence>
<reference evidence="5" key="1">
    <citation type="submission" date="2025-08" db="UniProtKB">
        <authorList>
            <consortium name="Ensembl"/>
        </authorList>
    </citation>
    <scope>IDENTIFICATION</scope>
</reference>
<dbReference type="Gene3D" id="2.60.40.10">
    <property type="entry name" value="Immunoglobulins"/>
    <property type="match status" value="2"/>
</dbReference>
<accession>A0A8C1RP12</accession>
<feature type="signal peptide" evidence="4">
    <location>
        <begin position="1"/>
        <end position="25"/>
    </location>
</feature>
<dbReference type="AlphaFoldDB" id="A0A8C1RP12"/>
<dbReference type="InterPro" id="IPR036179">
    <property type="entry name" value="Ig-like_dom_sf"/>
</dbReference>
<evidence type="ECO:0008006" key="7">
    <source>
        <dbReference type="Google" id="ProtNLM"/>
    </source>
</evidence>
<dbReference type="InterPro" id="IPR050671">
    <property type="entry name" value="CD300_family_receptors"/>
</dbReference>
<comment type="subcellular location">
    <subcellularLocation>
        <location evidence="1">Membrane</location>
    </subcellularLocation>
</comment>
<dbReference type="PANTHER" id="PTHR11860:SF87">
    <property type="entry name" value="CMRF35-LIKE MOLECULE 8"/>
    <property type="match status" value="1"/>
</dbReference>
<keyword evidence="3" id="KW-0472">Membrane</keyword>
<dbReference type="Proteomes" id="UP000694427">
    <property type="component" value="Unplaced"/>
</dbReference>
<evidence type="ECO:0000256" key="4">
    <source>
        <dbReference type="SAM" id="SignalP"/>
    </source>
</evidence>
<evidence type="ECO:0000313" key="6">
    <source>
        <dbReference type="Proteomes" id="UP000694427"/>
    </source>
</evidence>
<organism evidence="5 6">
    <name type="scientific">Cyprinus carpio</name>
    <name type="common">Common carp</name>
    <dbReference type="NCBI Taxonomy" id="7962"/>
    <lineage>
        <taxon>Eukaryota</taxon>
        <taxon>Metazoa</taxon>
        <taxon>Chordata</taxon>
        <taxon>Craniata</taxon>
        <taxon>Vertebrata</taxon>
        <taxon>Euteleostomi</taxon>
        <taxon>Actinopterygii</taxon>
        <taxon>Neopterygii</taxon>
        <taxon>Teleostei</taxon>
        <taxon>Ostariophysi</taxon>
        <taxon>Cypriniformes</taxon>
        <taxon>Cyprinidae</taxon>
        <taxon>Cyprininae</taxon>
        <taxon>Cyprinus</taxon>
    </lineage>
</organism>
<dbReference type="InterPro" id="IPR013783">
    <property type="entry name" value="Ig-like_fold"/>
</dbReference>
<dbReference type="GO" id="GO:0004888">
    <property type="term" value="F:transmembrane signaling receptor activity"/>
    <property type="evidence" value="ECO:0007669"/>
    <property type="project" value="TreeGrafter"/>
</dbReference>
<dbReference type="SUPFAM" id="SSF48726">
    <property type="entry name" value="Immunoglobulin"/>
    <property type="match status" value="2"/>
</dbReference>
<proteinExistence type="predicted"/>
<protein>
    <recommendedName>
        <fullName evidence="7">Immunoglobulin V-set domain-containing protein</fullName>
    </recommendedName>
</protein>
<evidence type="ECO:0000256" key="2">
    <source>
        <dbReference type="ARBA" id="ARBA00022692"/>
    </source>
</evidence>
<dbReference type="GO" id="GO:0005886">
    <property type="term" value="C:plasma membrane"/>
    <property type="evidence" value="ECO:0007669"/>
    <property type="project" value="TreeGrafter"/>
</dbReference>
<feature type="chain" id="PRO_5034999413" description="Immunoglobulin V-set domain-containing protein" evidence="4">
    <location>
        <begin position="26"/>
        <end position="155"/>
    </location>
</feature>
<reference evidence="5" key="2">
    <citation type="submission" date="2025-09" db="UniProtKB">
        <authorList>
            <consortium name="Ensembl"/>
        </authorList>
    </citation>
    <scope>IDENTIFICATION</scope>
</reference>
<keyword evidence="6" id="KW-1185">Reference proteome</keyword>
<evidence type="ECO:0000256" key="1">
    <source>
        <dbReference type="ARBA" id="ARBA00004370"/>
    </source>
</evidence>